<accession>A0A0S7YFQ1</accession>
<protein>
    <submittedName>
        <fullName evidence="1">Uncharacterized protein</fullName>
    </submittedName>
</protein>
<evidence type="ECO:0000313" key="2">
    <source>
        <dbReference type="Proteomes" id="UP000051012"/>
    </source>
</evidence>
<proteinExistence type="predicted"/>
<comment type="caution">
    <text evidence="1">The sequence shown here is derived from an EMBL/GenBank/DDBJ whole genome shotgun (WGS) entry which is preliminary data.</text>
</comment>
<dbReference type="EMBL" id="LJNI01000032">
    <property type="protein sequence ID" value="KPJ73478.1"/>
    <property type="molecule type" value="Genomic_DNA"/>
</dbReference>
<organism evidence="1 2">
    <name type="scientific">candidate division TA06 bacterium DG_78</name>
    <dbReference type="NCBI Taxonomy" id="1703772"/>
    <lineage>
        <taxon>Bacteria</taxon>
        <taxon>Bacteria division TA06</taxon>
    </lineage>
</organism>
<gene>
    <name evidence="1" type="ORF">AMJ52_03600</name>
</gene>
<sequence length="124" mass="15152">MFQQLNEFKYTATTGKTYIVYFLKFWHASDKKNDYIVKYQIRGPERDFVWYGRISKGRFFTDHKNADRDSKKHSEIELEDEIKIYLKKLFIYILKKALDKGFEEPNTEFVFYKKPPIVKRTWSE</sequence>
<dbReference type="Proteomes" id="UP000051012">
    <property type="component" value="Unassembled WGS sequence"/>
</dbReference>
<evidence type="ECO:0000313" key="1">
    <source>
        <dbReference type="EMBL" id="KPJ73478.1"/>
    </source>
</evidence>
<name>A0A0S7YFQ1_UNCT6</name>
<dbReference type="AlphaFoldDB" id="A0A0S7YFQ1"/>
<reference evidence="1 2" key="1">
    <citation type="journal article" date="2015" name="Microbiome">
        <title>Genomic resolution of linkages in carbon, nitrogen, and sulfur cycling among widespread estuary sediment bacteria.</title>
        <authorList>
            <person name="Baker B.J."/>
            <person name="Lazar C.S."/>
            <person name="Teske A.P."/>
            <person name="Dick G.J."/>
        </authorList>
    </citation>
    <scope>NUCLEOTIDE SEQUENCE [LARGE SCALE GENOMIC DNA]</scope>
    <source>
        <strain evidence="1">DG_78</strain>
    </source>
</reference>